<gene>
    <name evidence="1" type="ORF">CKAN_00949200</name>
</gene>
<reference evidence="1 2" key="1">
    <citation type="journal article" date="2019" name="Nat. Plants">
        <title>Stout camphor tree genome fills gaps in understanding of flowering plant genome evolution.</title>
        <authorList>
            <person name="Chaw S.M."/>
            <person name="Liu Y.C."/>
            <person name="Wu Y.W."/>
            <person name="Wang H.Y."/>
            <person name="Lin C.I."/>
            <person name="Wu C.S."/>
            <person name="Ke H.M."/>
            <person name="Chang L.Y."/>
            <person name="Hsu C.Y."/>
            <person name="Yang H.T."/>
            <person name="Sudianto E."/>
            <person name="Hsu M.H."/>
            <person name="Wu K.P."/>
            <person name="Wang L.N."/>
            <person name="Leebens-Mack J.H."/>
            <person name="Tsai I.J."/>
        </authorList>
    </citation>
    <scope>NUCLEOTIDE SEQUENCE [LARGE SCALE GENOMIC DNA]</scope>
    <source>
        <strain evidence="2">cv. Chaw 1501</strain>
        <tissue evidence="1">Young leaves</tissue>
    </source>
</reference>
<evidence type="ECO:0000313" key="1">
    <source>
        <dbReference type="EMBL" id="RWR80833.1"/>
    </source>
</evidence>
<keyword evidence="2" id="KW-1185">Reference proteome</keyword>
<dbReference type="AlphaFoldDB" id="A0A443NQN8"/>
<sequence length="87" mass="10397">MDSATRGIFGTSFPTILILGRCWQWQTGIQKSEKQFKARNRKRESRLSHFFFFLLPRIAIDGRDLARFIRRRRRERGNRRDPDGSGR</sequence>
<proteinExistence type="predicted"/>
<accession>A0A443NQN8</accession>
<evidence type="ECO:0000313" key="2">
    <source>
        <dbReference type="Proteomes" id="UP000283530"/>
    </source>
</evidence>
<protein>
    <submittedName>
        <fullName evidence="1">Uncharacterized protein</fullName>
    </submittedName>
</protein>
<name>A0A443NQN8_9MAGN</name>
<comment type="caution">
    <text evidence="1">The sequence shown here is derived from an EMBL/GenBank/DDBJ whole genome shotgun (WGS) entry which is preliminary data.</text>
</comment>
<organism evidence="1 2">
    <name type="scientific">Cinnamomum micranthum f. kanehirae</name>
    <dbReference type="NCBI Taxonomy" id="337451"/>
    <lineage>
        <taxon>Eukaryota</taxon>
        <taxon>Viridiplantae</taxon>
        <taxon>Streptophyta</taxon>
        <taxon>Embryophyta</taxon>
        <taxon>Tracheophyta</taxon>
        <taxon>Spermatophyta</taxon>
        <taxon>Magnoliopsida</taxon>
        <taxon>Magnoliidae</taxon>
        <taxon>Laurales</taxon>
        <taxon>Lauraceae</taxon>
        <taxon>Cinnamomum</taxon>
    </lineage>
</organism>
<dbReference type="Proteomes" id="UP000283530">
    <property type="component" value="Unassembled WGS sequence"/>
</dbReference>
<dbReference type="EMBL" id="QPKB01000003">
    <property type="protein sequence ID" value="RWR80833.1"/>
    <property type="molecule type" value="Genomic_DNA"/>
</dbReference>